<dbReference type="PANTHER" id="PTHR43104:SF2">
    <property type="entry name" value="L-2-HYDROXYGLUTARATE DEHYDROGENASE, MITOCHONDRIAL"/>
    <property type="match status" value="1"/>
</dbReference>
<dbReference type="SUPFAM" id="SSF51905">
    <property type="entry name" value="FAD/NAD(P)-binding domain"/>
    <property type="match status" value="1"/>
</dbReference>
<protein>
    <recommendedName>
        <fullName evidence="6">FAD dependent oxidoreductase domain-containing protein</fullName>
    </recommendedName>
</protein>
<feature type="domain" description="FAD dependent oxidoreductase" evidence="6">
    <location>
        <begin position="5"/>
        <end position="391"/>
    </location>
</feature>
<keyword evidence="2" id="KW-0285">Flavoprotein</keyword>
<dbReference type="GO" id="GO:0047545">
    <property type="term" value="F:(S)-2-hydroxyglutarate dehydrogenase activity"/>
    <property type="evidence" value="ECO:0007669"/>
    <property type="project" value="TreeGrafter"/>
</dbReference>
<name>A0A381NCA3_9ZZZZ</name>
<comment type="similarity">
    <text evidence="5">Belongs to the L2HGDH family.</text>
</comment>
<evidence type="ECO:0000256" key="2">
    <source>
        <dbReference type="ARBA" id="ARBA00022630"/>
    </source>
</evidence>
<dbReference type="GO" id="GO:0005737">
    <property type="term" value="C:cytoplasm"/>
    <property type="evidence" value="ECO:0007669"/>
    <property type="project" value="TreeGrafter"/>
</dbReference>
<dbReference type="InterPro" id="IPR036188">
    <property type="entry name" value="FAD/NAD-bd_sf"/>
</dbReference>
<proteinExistence type="inferred from homology"/>
<organism evidence="7">
    <name type="scientific">marine metagenome</name>
    <dbReference type="NCBI Taxonomy" id="408172"/>
    <lineage>
        <taxon>unclassified sequences</taxon>
        <taxon>metagenomes</taxon>
        <taxon>ecological metagenomes</taxon>
    </lineage>
</organism>
<evidence type="ECO:0000313" key="7">
    <source>
        <dbReference type="EMBL" id="SUZ52231.1"/>
    </source>
</evidence>
<accession>A0A381NCA3</accession>
<keyword evidence="4" id="KW-0560">Oxidoreductase</keyword>
<evidence type="ECO:0000256" key="4">
    <source>
        <dbReference type="ARBA" id="ARBA00023002"/>
    </source>
</evidence>
<dbReference type="Pfam" id="PF01266">
    <property type="entry name" value="DAO"/>
    <property type="match status" value="1"/>
</dbReference>
<comment type="cofactor">
    <cofactor evidence="1">
        <name>FAD</name>
        <dbReference type="ChEBI" id="CHEBI:57692"/>
    </cofactor>
</comment>
<evidence type="ECO:0000256" key="5">
    <source>
        <dbReference type="ARBA" id="ARBA00037941"/>
    </source>
</evidence>
<sequence length="398" mass="44255">MQQTDIIIIGGGIVGLATAYQFSLDYPRLKITLLEKEPSLAIHQTGHNSGVLHTGIYYKPGSLKALNCREGKSSMEEFCRKEGIDFEICGKVIVAVSENELTALETIYQRGRTNGVRCEMIGVERLHELEPHVAGIKAVHVPEAGIVNYGKVCEKFAEQIRQQEGNEIICSVKVTAIRQKTQRMLVETENGEYEGQYVVNCAGLYSDKITSMTQKPDSKIIPFRGEYYEVRPEKHHLCRNLIYPVPDPDFPFLGVHFTRMIDGSLECGPNAVLAFAREGYTRSTVNFLELAEVLSYSGFMKLALKYWRAGAGEMWRSFSKAAFVRALQRLIPEITAEDLEEAPAGIRAQAVLPNGKLVDDFLIQQNKNMINVGNAPSPAATSSLNIGKHIVGIVAKRF</sequence>
<evidence type="ECO:0000256" key="1">
    <source>
        <dbReference type="ARBA" id="ARBA00001974"/>
    </source>
</evidence>
<dbReference type="Gene3D" id="3.50.50.60">
    <property type="entry name" value="FAD/NAD(P)-binding domain"/>
    <property type="match status" value="1"/>
</dbReference>
<dbReference type="EMBL" id="UINC01000263">
    <property type="protein sequence ID" value="SUZ52231.1"/>
    <property type="molecule type" value="Genomic_DNA"/>
</dbReference>
<evidence type="ECO:0000259" key="6">
    <source>
        <dbReference type="Pfam" id="PF01266"/>
    </source>
</evidence>
<dbReference type="InterPro" id="IPR006076">
    <property type="entry name" value="FAD-dep_OxRdtase"/>
</dbReference>
<evidence type="ECO:0000256" key="3">
    <source>
        <dbReference type="ARBA" id="ARBA00022827"/>
    </source>
</evidence>
<dbReference type="Gene3D" id="3.30.9.10">
    <property type="entry name" value="D-Amino Acid Oxidase, subunit A, domain 2"/>
    <property type="match status" value="1"/>
</dbReference>
<reference evidence="7" key="1">
    <citation type="submission" date="2018-05" db="EMBL/GenBank/DDBJ databases">
        <authorList>
            <person name="Lanie J.A."/>
            <person name="Ng W.-L."/>
            <person name="Kazmierczak K.M."/>
            <person name="Andrzejewski T.M."/>
            <person name="Davidsen T.M."/>
            <person name="Wayne K.J."/>
            <person name="Tettelin H."/>
            <person name="Glass J.I."/>
            <person name="Rusch D."/>
            <person name="Podicherti R."/>
            <person name="Tsui H.-C.T."/>
            <person name="Winkler M.E."/>
        </authorList>
    </citation>
    <scope>NUCLEOTIDE SEQUENCE</scope>
</reference>
<dbReference type="NCBIfam" id="NF008726">
    <property type="entry name" value="PRK11728.1"/>
    <property type="match status" value="1"/>
</dbReference>
<dbReference type="PANTHER" id="PTHR43104">
    <property type="entry name" value="L-2-HYDROXYGLUTARATE DEHYDROGENASE, MITOCHONDRIAL"/>
    <property type="match status" value="1"/>
</dbReference>
<gene>
    <name evidence="7" type="ORF">METZ01_LOCUS5085</name>
</gene>
<dbReference type="AlphaFoldDB" id="A0A381NCA3"/>
<keyword evidence="3" id="KW-0274">FAD</keyword>